<evidence type="ECO:0000256" key="3">
    <source>
        <dbReference type="ARBA" id="ARBA00022729"/>
    </source>
</evidence>
<organism evidence="8 9">
    <name type="scientific">Candidatus Cryptobacteroides excrementavium</name>
    <dbReference type="NCBI Taxonomy" id="2840759"/>
    <lineage>
        <taxon>Bacteria</taxon>
        <taxon>Pseudomonadati</taxon>
        <taxon>Bacteroidota</taxon>
        <taxon>Bacteroidia</taxon>
        <taxon>Bacteroidales</taxon>
        <taxon>Candidatus Cryptobacteroides</taxon>
    </lineage>
</organism>
<evidence type="ECO:0000256" key="5">
    <source>
        <dbReference type="ARBA" id="ARBA00023139"/>
    </source>
</evidence>
<evidence type="ECO:0000313" key="8">
    <source>
        <dbReference type="EMBL" id="MBO8486178.1"/>
    </source>
</evidence>
<dbReference type="InterPro" id="IPR014941">
    <property type="entry name" value="FimB/Mfa2/Mfa3"/>
</dbReference>
<evidence type="ECO:0000313" key="9">
    <source>
        <dbReference type="Proteomes" id="UP000823750"/>
    </source>
</evidence>
<dbReference type="Gene3D" id="2.60.40.2100">
    <property type="match status" value="1"/>
</dbReference>
<name>A0A9D9J3W8_9BACT</name>
<dbReference type="Proteomes" id="UP000823750">
    <property type="component" value="Unassembled WGS sequence"/>
</dbReference>
<proteinExistence type="inferred from homology"/>
<evidence type="ECO:0000256" key="4">
    <source>
        <dbReference type="ARBA" id="ARBA00023136"/>
    </source>
</evidence>
<keyword evidence="4" id="KW-0472">Membrane</keyword>
<keyword evidence="6" id="KW-0998">Cell outer membrane</keyword>
<gene>
    <name evidence="8" type="ORF">IAB78_07115</name>
</gene>
<dbReference type="Pfam" id="PF08842">
    <property type="entry name" value="Mfa2"/>
    <property type="match status" value="1"/>
</dbReference>
<comment type="caution">
    <text evidence="8">The sequence shown here is derived from an EMBL/GenBank/DDBJ whole genome shotgun (WGS) entry which is preliminary data.</text>
</comment>
<comment type="similarity">
    <text evidence="2">Belongs to the bacteroidetes fimbrillin superfamily. FimB/Mfa2 family.</text>
</comment>
<evidence type="ECO:0000256" key="6">
    <source>
        <dbReference type="ARBA" id="ARBA00023237"/>
    </source>
</evidence>
<protein>
    <submittedName>
        <fullName evidence="8">FimB/Mfa2 family fimbrial subunit</fullName>
    </submittedName>
</protein>
<evidence type="ECO:0000256" key="2">
    <source>
        <dbReference type="ARBA" id="ARBA00007248"/>
    </source>
</evidence>
<reference evidence="8" key="1">
    <citation type="submission" date="2020-10" db="EMBL/GenBank/DDBJ databases">
        <authorList>
            <person name="Gilroy R."/>
        </authorList>
    </citation>
    <scope>NUCLEOTIDE SEQUENCE</scope>
    <source>
        <strain evidence="8">B2-16538</strain>
    </source>
</reference>
<keyword evidence="5" id="KW-0564">Palmitate</keyword>
<comment type="subcellular location">
    <subcellularLocation>
        <location evidence="1">Cell outer membrane</location>
    </subcellularLocation>
</comment>
<keyword evidence="3" id="KW-0732">Signal</keyword>
<reference evidence="8" key="2">
    <citation type="journal article" date="2021" name="PeerJ">
        <title>Extensive microbial diversity within the chicken gut microbiome revealed by metagenomics and culture.</title>
        <authorList>
            <person name="Gilroy R."/>
            <person name="Ravi A."/>
            <person name="Getino M."/>
            <person name="Pursley I."/>
            <person name="Horton D.L."/>
            <person name="Alikhan N.F."/>
            <person name="Baker D."/>
            <person name="Gharbi K."/>
            <person name="Hall N."/>
            <person name="Watson M."/>
            <person name="Adriaenssens E.M."/>
            <person name="Foster-Nyarko E."/>
            <person name="Jarju S."/>
            <person name="Secka A."/>
            <person name="Antonio M."/>
            <person name="Oren A."/>
            <person name="Chaudhuri R.R."/>
            <person name="La Ragione R."/>
            <person name="Hildebrand F."/>
            <person name="Pallen M.J."/>
        </authorList>
    </citation>
    <scope>NUCLEOTIDE SEQUENCE</scope>
    <source>
        <strain evidence="8">B2-16538</strain>
    </source>
</reference>
<sequence length="300" mass="33316">MELKYTILSLIAAVLLTGSCSIRDDRSDCTCDIILDFLYTGDGVDDIFADKIDKVNMYIYAADNSIAGEYVFDKEALTAEQGTHLHLSPGEYRIVCWGNVFENTTVDKEGSDARVAEPAHFSGDEDGFSGTDALYWSSLEITVPETLQDVTGTCVFECSHIDMQVRLVGFKDAMTIEGGKASINVSHTNCPEFTDFAHSPSKDERCDIVPQLLDDPDDESSWILSYNTLRFTEDEQTSIVISDAESGNVWHTISVKDFIDRYGVTVDGQQEACVSMQIILRGTEVTIIQWNVEEVFPGFD</sequence>
<accession>A0A9D9J3W8</accession>
<dbReference type="GO" id="GO:0009279">
    <property type="term" value="C:cell outer membrane"/>
    <property type="evidence" value="ECO:0007669"/>
    <property type="project" value="UniProtKB-SubCell"/>
</dbReference>
<evidence type="ECO:0000256" key="7">
    <source>
        <dbReference type="ARBA" id="ARBA00023288"/>
    </source>
</evidence>
<dbReference type="AlphaFoldDB" id="A0A9D9J3W8"/>
<evidence type="ECO:0000256" key="1">
    <source>
        <dbReference type="ARBA" id="ARBA00004442"/>
    </source>
</evidence>
<dbReference type="EMBL" id="JADILX010000104">
    <property type="protein sequence ID" value="MBO8486178.1"/>
    <property type="molecule type" value="Genomic_DNA"/>
</dbReference>
<dbReference type="PROSITE" id="PS51257">
    <property type="entry name" value="PROKAR_LIPOPROTEIN"/>
    <property type="match status" value="1"/>
</dbReference>
<keyword evidence="7" id="KW-0449">Lipoprotein</keyword>